<dbReference type="Pfam" id="PF00078">
    <property type="entry name" value="RVT_1"/>
    <property type="match status" value="1"/>
</dbReference>
<dbReference type="STRING" id="57577.A0A2K3MVK6"/>
<dbReference type="AlphaFoldDB" id="A0A2K3MVK6"/>
<reference evidence="2 3" key="2">
    <citation type="journal article" date="2017" name="Front. Plant Sci.">
        <title>Gene Classification and Mining of Molecular Markers Useful in Red Clover (Trifolium pratense) Breeding.</title>
        <authorList>
            <person name="Istvanek J."/>
            <person name="Dluhosova J."/>
            <person name="Dluhos P."/>
            <person name="Patkova L."/>
            <person name="Nedelnik J."/>
            <person name="Repkova J."/>
        </authorList>
    </citation>
    <scope>NUCLEOTIDE SEQUENCE [LARGE SCALE GENOMIC DNA]</scope>
    <source>
        <strain evidence="3">cv. Tatra</strain>
        <tissue evidence="2">Young leaves</tissue>
    </source>
</reference>
<dbReference type="SUPFAM" id="SSF56672">
    <property type="entry name" value="DNA/RNA polymerases"/>
    <property type="match status" value="1"/>
</dbReference>
<dbReference type="InterPro" id="IPR000477">
    <property type="entry name" value="RT_dom"/>
</dbReference>
<organism evidence="2 3">
    <name type="scientific">Trifolium pratense</name>
    <name type="common">Red clover</name>
    <dbReference type="NCBI Taxonomy" id="57577"/>
    <lineage>
        <taxon>Eukaryota</taxon>
        <taxon>Viridiplantae</taxon>
        <taxon>Streptophyta</taxon>
        <taxon>Embryophyta</taxon>
        <taxon>Tracheophyta</taxon>
        <taxon>Spermatophyta</taxon>
        <taxon>Magnoliopsida</taxon>
        <taxon>eudicotyledons</taxon>
        <taxon>Gunneridae</taxon>
        <taxon>Pentapetalae</taxon>
        <taxon>rosids</taxon>
        <taxon>fabids</taxon>
        <taxon>Fabales</taxon>
        <taxon>Fabaceae</taxon>
        <taxon>Papilionoideae</taxon>
        <taxon>50 kb inversion clade</taxon>
        <taxon>NPAAA clade</taxon>
        <taxon>Hologalegina</taxon>
        <taxon>IRL clade</taxon>
        <taxon>Trifolieae</taxon>
        <taxon>Trifolium</taxon>
    </lineage>
</organism>
<evidence type="ECO:0000313" key="3">
    <source>
        <dbReference type="Proteomes" id="UP000236291"/>
    </source>
</evidence>
<proteinExistence type="predicted"/>
<sequence>MINVIMNCVTSVKSNVLWNGNRSSFFSPQCGIRQGDPMSPYLFVLCMDKLSHLITEAIEDGKWKLMRAGRNGPLISHLMFADDLLLFGQAVEENMKVIMEVLNKFCSMSGQRVNYDKSSIFFSRNVTTNRRATLSEQSGLKETSNLGKYLGVPALGRAPRVQDFQYLVEKIKVRLAGWKAKQLSLAGRITLAKSIIQAIPIYPMMTTPIPTSVLKEIEKVQRAFIWGDTEEKRKAHINCMIFSVCNL</sequence>
<feature type="domain" description="Reverse transcriptase" evidence="1">
    <location>
        <begin position="1"/>
        <end position="154"/>
    </location>
</feature>
<protein>
    <submittedName>
        <fullName evidence="2">Ribonuclease H</fullName>
    </submittedName>
</protein>
<dbReference type="EMBL" id="ASHM01012824">
    <property type="protein sequence ID" value="PNX94786.1"/>
    <property type="molecule type" value="Genomic_DNA"/>
</dbReference>
<evidence type="ECO:0000313" key="2">
    <source>
        <dbReference type="EMBL" id="PNX94786.1"/>
    </source>
</evidence>
<dbReference type="PANTHER" id="PTHR33116">
    <property type="entry name" value="REVERSE TRANSCRIPTASE ZINC-BINDING DOMAIN-CONTAINING PROTEIN-RELATED-RELATED"/>
    <property type="match status" value="1"/>
</dbReference>
<dbReference type="PROSITE" id="PS50878">
    <property type="entry name" value="RT_POL"/>
    <property type="match status" value="1"/>
</dbReference>
<dbReference type="Proteomes" id="UP000236291">
    <property type="component" value="Unassembled WGS sequence"/>
</dbReference>
<dbReference type="PANTHER" id="PTHR33116:SF70">
    <property type="entry name" value="NON-LTR RETROELEMENT REVERSE TRANSCRIPTASE-LIKE PROTEIN"/>
    <property type="match status" value="1"/>
</dbReference>
<reference evidence="2 3" key="1">
    <citation type="journal article" date="2014" name="Am. J. Bot.">
        <title>Genome assembly and annotation for red clover (Trifolium pratense; Fabaceae).</title>
        <authorList>
            <person name="Istvanek J."/>
            <person name="Jaros M."/>
            <person name="Krenek A."/>
            <person name="Repkova J."/>
        </authorList>
    </citation>
    <scope>NUCLEOTIDE SEQUENCE [LARGE SCALE GENOMIC DNA]</scope>
    <source>
        <strain evidence="3">cv. Tatra</strain>
        <tissue evidence="2">Young leaves</tissue>
    </source>
</reference>
<accession>A0A2K3MVK6</accession>
<evidence type="ECO:0000259" key="1">
    <source>
        <dbReference type="PROSITE" id="PS50878"/>
    </source>
</evidence>
<comment type="caution">
    <text evidence="2">The sequence shown here is derived from an EMBL/GenBank/DDBJ whole genome shotgun (WGS) entry which is preliminary data.</text>
</comment>
<dbReference type="InterPro" id="IPR043502">
    <property type="entry name" value="DNA/RNA_pol_sf"/>
</dbReference>
<gene>
    <name evidence="2" type="ORF">L195_g017966</name>
</gene>
<name>A0A2K3MVK6_TRIPR</name>